<feature type="region of interest" description="Disordered" evidence="1">
    <location>
        <begin position="1"/>
        <end position="262"/>
    </location>
</feature>
<feature type="compositionally biased region" description="Basic and acidic residues" evidence="1">
    <location>
        <begin position="1041"/>
        <end position="1050"/>
    </location>
</feature>
<feature type="region of interest" description="Disordered" evidence="1">
    <location>
        <begin position="975"/>
        <end position="1535"/>
    </location>
</feature>
<feature type="compositionally biased region" description="Basic and acidic residues" evidence="1">
    <location>
        <begin position="138"/>
        <end position="148"/>
    </location>
</feature>
<dbReference type="Proteomes" id="UP001175261">
    <property type="component" value="Unassembled WGS sequence"/>
</dbReference>
<feature type="compositionally biased region" description="Polar residues" evidence="1">
    <location>
        <begin position="1726"/>
        <end position="1744"/>
    </location>
</feature>
<feature type="compositionally biased region" description="Polar residues" evidence="1">
    <location>
        <begin position="1473"/>
        <end position="1488"/>
    </location>
</feature>
<feature type="compositionally biased region" description="Polar residues" evidence="1">
    <location>
        <begin position="1965"/>
        <end position="1975"/>
    </location>
</feature>
<feature type="compositionally biased region" description="Polar residues" evidence="1">
    <location>
        <begin position="2071"/>
        <end position="2089"/>
    </location>
</feature>
<evidence type="ECO:0000313" key="2">
    <source>
        <dbReference type="EMBL" id="KAK0390617.1"/>
    </source>
</evidence>
<comment type="caution">
    <text evidence="2">The sequence shown here is derived from an EMBL/GenBank/DDBJ whole genome shotgun (WGS) entry which is preliminary data.</text>
</comment>
<proteinExistence type="predicted"/>
<evidence type="ECO:0008006" key="4">
    <source>
        <dbReference type="Google" id="ProtNLM"/>
    </source>
</evidence>
<feature type="compositionally biased region" description="Polar residues" evidence="1">
    <location>
        <begin position="1411"/>
        <end position="1420"/>
    </location>
</feature>
<feature type="compositionally biased region" description="Polar residues" evidence="1">
    <location>
        <begin position="1343"/>
        <end position="1358"/>
    </location>
</feature>
<feature type="compositionally biased region" description="Polar residues" evidence="1">
    <location>
        <begin position="1801"/>
        <end position="1812"/>
    </location>
</feature>
<keyword evidence="3" id="KW-1185">Reference proteome</keyword>
<feature type="region of interest" description="Disordered" evidence="1">
    <location>
        <begin position="1571"/>
        <end position="1686"/>
    </location>
</feature>
<feature type="compositionally biased region" description="Low complexity" evidence="1">
    <location>
        <begin position="878"/>
        <end position="893"/>
    </location>
</feature>
<name>A0AA39LAZ5_SARSR</name>
<feature type="compositionally biased region" description="Basic and acidic residues" evidence="1">
    <location>
        <begin position="181"/>
        <end position="193"/>
    </location>
</feature>
<feature type="region of interest" description="Disordered" evidence="1">
    <location>
        <begin position="873"/>
        <end position="903"/>
    </location>
</feature>
<feature type="compositionally biased region" description="Polar residues" evidence="1">
    <location>
        <begin position="17"/>
        <end position="35"/>
    </location>
</feature>
<feature type="compositionally biased region" description="Low complexity" evidence="1">
    <location>
        <begin position="1015"/>
        <end position="1026"/>
    </location>
</feature>
<feature type="compositionally biased region" description="Basic and acidic residues" evidence="1">
    <location>
        <begin position="2326"/>
        <end position="2336"/>
    </location>
</feature>
<sequence length="2336" mass="250030">MDGSYNHPFGPGHGPSHLNSPQTPSSATYQTNVNRSKTRKWVEARPQTYDGDDWGTDDLDEEPDSPPHQQQPPVPSSSRLASYGQRTPSSAAAPNLASPPALHIPTQHSAPPAQVAHYPADSAVPAYPQGAPAVADSSRAKSPDHTVQHENSLVNNPVDVPHHTPAAGFPASQTAAPMYAEHTDHFGRVERKNTIRKPVGSAKPPADSTMAGAPPLPEKPNQGESTTPPEDVPTEPSAQKGDESLSHPEDIDRHRLSTSPQLPDVARMSAFGLDLFSGNTKRVSIMAPSPPIADNEPTASVPDPSLNALVEEAEVTVTQQDGANAATSQSTTGVPVPSTAAELEPTAADSTETVASGPTPPEKTDTDVASHMWRTGVPGDQATQEEPKLAPTVQPQEHDVSPISERDVGAAAAQNALQAPRDDERPTALQPTHDGPTIAPLRTPSQHISQIAPATAASGGKEGRSEPEPLQTSVSALVSAEQLESRTPEYSPSDYDPKTLQREATFSTVTSSPVKESDLLRDEIIKSLSPQNDSTPASFPPPVPPKPFSEPTKSGPRESTYTLSGYDSYWAEKDRGAQPTVQEEQEEARAVTPVAEEKPASTPKQSVAEPVMVEAQQASTPVDAEGRRRFSWEMEGEEAATVPVQNEVAARDSVDQESSKVADRVPSLAAKVGVDAPKIEQPQDNTTTSSGISHQVSQASSSRLPVGEAAIATPEPPSPVSDPSERNQAHVTQDRRPSLAEQKSLIRSDATPVAPSPPSGTHPALVPSPTASQTPATQPPLMTFREIMGLPSAQERISKYDEARMRFATIESGLSEWIANLTSSQPDLSNATTSFGGSVAAPSGVPTSIPSPISGQIPPQQPYYQQYLNASSPTVANGPGRSRLGGMSSSGQSHSAFGHSSDKIGTKSKEFMQSAGKMGKGLFSKGKSKLRGTGDKVDASPPVTPMQGKTKSDRRSSWALSLGTRLRTEGMGVHSNANAVKMSHPPIGYSPQPSTATGRLSLSSNRPPAGETLRGPEGPGSRSEPPALDVRHVANEPMPNRGDRAGHNRDVSLPLTLHKDADEPSWDPFNGTPYARRRSPSPGDALIGESNDPDTRVSGDWVVVRRETSVSQGPHHPRTAPEDSGIGMNSQPDQPGDRPEGLKRDPSFGLPMIRRSTTLDFGLKDALGPGEESGKPGDQLPAAGGANANEKTTTEIVPPIKATSSNLEDLKPVDATSAQTGSMDQQPQVISQPNTEGHDRTQGRSQAQAGLPLLQTQNSAQKAVQPPGHWKLEESHLSEPLHQVSRKRSGTDDSQQVTYGLDKEMGITSSSPISPVTLVPRQRSGNQLPPSSAQRYPELFTGAQPQNGLRGRSNSGSNMIAADLPRTQSNEFDIPGVGPPEERGRRKSSSIFREFGNRIARASSRDRGPSVSESRPSTSEILRAGGASETTVGAENNPDHRKKRSSLLLGLRSRPSMELTTHMNDLRPENGPTVIQSQGLGQSASQNALPLPSEDERRSKSMFRTDKLKLRSSRTEKWDSTNEPETGANKNRFSGFGGKVAGLAGAFRRPMSAEQSLHYGQASMAADDFNEEARQASWQQTAPPPAPVEYQESRGRRGSTTAVLSGLLGRSSSHTREQQRPPFGQQVIGENGVNRVNTGRASMDQHPGALHVSSHQQGPPASIRPVGQSPPPKATRKDNGIPTDAGRFEAVSPELSLSSAVQNVHSREDEVNHNAAQNMMGPGRAGSTQEQRPSMPHGQTSDMSWSDPPRSDASPPLGGYYGPHQSSQGQSQMYQPMQQQRMQIAPPQYQSSFALSNRQHPELLSQQSSHQDMLNVPGSRHSSMSLQSSNQGRSSDGQQGSRWRGFKNRISGQLVPQNQDRGGEKGDRMSGSKLFGGFKRNFKQQPGPSVAMHQNVHQSQQWAQHPQQLQGLPQSGPQGPQHMGLQDQPQNTMPPPPPQQQRLSHVQADPRRLGMGPNPYDNYKRQSSTGLSSGHKQILTRDQGYAPVISVPRSPPQLHDPPGHQMQSEKQYDQVPIPVAYGAVSGQAHPLDLDRQMQNYSTSFQYNSPGQSPPPNQWQQGHQQPVMHGQPSGSTLLSGQPSAGHQSGQGPHDFETQQLSGDHGTPTTSLYGTNNASAGRASPQKAAQSTASPHPPSVLPPPPSAAGRPEYPRGDSEVLPPAHSGSITRKPTIPRSGAEELTPTTPVATTQRVNGEESRKSANLSVDIAKAAADKEEDIYDATPRIVQGKMDHKSPEPTVLAQSPASTSAPVPTTMVAKESGGASFAMELENTEEARKRTIRLDSQEEKIYYDPAADDENPTMSATSYPGQEWNPYGEFDYSDLGDETHNESIRRR</sequence>
<feature type="region of interest" description="Disordered" evidence="1">
    <location>
        <begin position="2292"/>
        <end position="2336"/>
    </location>
</feature>
<feature type="compositionally biased region" description="Basic and acidic residues" evidence="1">
    <location>
        <begin position="1135"/>
        <end position="1146"/>
    </location>
</feature>
<evidence type="ECO:0000313" key="3">
    <source>
        <dbReference type="Proteomes" id="UP001175261"/>
    </source>
</evidence>
<evidence type="ECO:0000256" key="1">
    <source>
        <dbReference type="SAM" id="MobiDB-lite"/>
    </source>
</evidence>
<protein>
    <recommendedName>
        <fullName evidence="4">SWI-SNF chromatin-remodeling complex protein</fullName>
    </recommendedName>
</protein>
<gene>
    <name evidence="2" type="ORF">NLU13_0121</name>
</gene>
<feature type="compositionally biased region" description="Acidic residues" evidence="1">
    <location>
        <begin position="50"/>
        <end position="64"/>
    </location>
</feature>
<dbReference type="EMBL" id="JAPDFR010000001">
    <property type="protein sequence ID" value="KAK0390617.1"/>
    <property type="molecule type" value="Genomic_DNA"/>
</dbReference>
<feature type="region of interest" description="Disordered" evidence="1">
    <location>
        <begin position="319"/>
        <end position="780"/>
    </location>
</feature>
<feature type="compositionally biased region" description="Pro residues" evidence="1">
    <location>
        <begin position="2133"/>
        <end position="2144"/>
    </location>
</feature>
<feature type="compositionally biased region" description="Polar residues" evidence="1">
    <location>
        <begin position="2182"/>
        <end position="2193"/>
    </location>
</feature>
<feature type="compositionally biased region" description="Low complexity" evidence="1">
    <location>
        <begin position="1898"/>
        <end position="1931"/>
    </location>
</feature>
<feature type="compositionally biased region" description="Polar residues" evidence="1">
    <location>
        <begin position="1820"/>
        <end position="1841"/>
    </location>
</feature>
<feature type="compositionally biased region" description="Basic and acidic residues" evidence="1">
    <location>
        <begin position="1093"/>
        <end position="1108"/>
    </location>
</feature>
<feature type="compositionally biased region" description="Low complexity" evidence="1">
    <location>
        <begin position="410"/>
        <end position="419"/>
    </location>
</feature>
<feature type="compositionally biased region" description="Basic and acidic residues" evidence="1">
    <location>
        <begin position="1494"/>
        <end position="1520"/>
    </location>
</feature>
<organism evidence="2 3">
    <name type="scientific">Sarocladium strictum</name>
    <name type="common">Black bundle disease fungus</name>
    <name type="synonym">Acremonium strictum</name>
    <dbReference type="NCBI Taxonomy" id="5046"/>
    <lineage>
        <taxon>Eukaryota</taxon>
        <taxon>Fungi</taxon>
        <taxon>Dikarya</taxon>
        <taxon>Ascomycota</taxon>
        <taxon>Pezizomycotina</taxon>
        <taxon>Sordariomycetes</taxon>
        <taxon>Hypocreomycetidae</taxon>
        <taxon>Hypocreales</taxon>
        <taxon>Sarocladiaceae</taxon>
        <taxon>Sarocladium</taxon>
    </lineage>
</organism>
<feature type="compositionally biased region" description="Basic and acidic residues" evidence="1">
    <location>
        <begin position="1270"/>
        <end position="1279"/>
    </location>
</feature>
<feature type="compositionally biased region" description="Low complexity" evidence="1">
    <location>
        <begin position="1446"/>
        <end position="1456"/>
    </location>
</feature>
<feature type="compositionally biased region" description="Polar residues" evidence="1">
    <location>
        <begin position="1243"/>
        <end position="1262"/>
    </location>
</feature>
<feature type="compositionally biased region" description="Basic and acidic residues" evidence="1">
    <location>
        <begin position="1861"/>
        <end position="1870"/>
    </location>
</feature>
<feature type="compositionally biased region" description="Basic and acidic residues" evidence="1">
    <location>
        <begin position="515"/>
        <end position="525"/>
    </location>
</feature>
<feature type="region of interest" description="Disordered" evidence="1">
    <location>
        <begin position="2229"/>
        <end position="2254"/>
    </location>
</feature>
<feature type="region of interest" description="Disordered" evidence="1">
    <location>
        <begin position="1801"/>
        <end position="2010"/>
    </location>
</feature>
<feature type="compositionally biased region" description="Pro residues" evidence="1">
    <location>
        <begin position="538"/>
        <end position="548"/>
    </location>
</feature>
<feature type="compositionally biased region" description="Basic and acidic residues" evidence="1">
    <location>
        <begin position="240"/>
        <end position="255"/>
    </location>
</feature>
<feature type="compositionally biased region" description="Polar residues" evidence="1">
    <location>
        <begin position="502"/>
        <end position="514"/>
    </location>
</feature>
<feature type="compositionally biased region" description="Basic and acidic residues" evidence="1">
    <location>
        <begin position="396"/>
        <end position="408"/>
    </location>
</feature>
<feature type="compositionally biased region" description="Polar residues" evidence="1">
    <location>
        <begin position="2096"/>
        <end position="2117"/>
    </location>
</feature>
<feature type="compositionally biased region" description="Polar residues" evidence="1">
    <location>
        <begin position="991"/>
        <end position="1006"/>
    </location>
</feature>
<feature type="compositionally biased region" description="Low complexity" evidence="1">
    <location>
        <begin position="767"/>
        <end position="780"/>
    </location>
</feature>
<feature type="compositionally biased region" description="Basic and acidic residues" evidence="1">
    <location>
        <begin position="723"/>
        <end position="738"/>
    </location>
</feature>
<reference evidence="2" key="1">
    <citation type="submission" date="2022-10" db="EMBL/GenBank/DDBJ databases">
        <title>Determination and structural analysis of whole genome sequence of Sarocladium strictum F4-1.</title>
        <authorList>
            <person name="Hu L."/>
            <person name="Jiang Y."/>
        </authorList>
    </citation>
    <scope>NUCLEOTIDE SEQUENCE</scope>
    <source>
        <strain evidence="2">F4-1</strain>
    </source>
</reference>
<accession>A0AA39LAZ5</accession>
<feature type="compositionally biased region" description="Low complexity" evidence="1">
    <location>
        <begin position="1765"/>
        <end position="1785"/>
    </location>
</feature>
<feature type="compositionally biased region" description="Polar residues" evidence="1">
    <location>
        <begin position="1323"/>
        <end position="1334"/>
    </location>
</feature>
<feature type="compositionally biased region" description="Polar residues" evidence="1">
    <location>
        <begin position="1850"/>
        <end position="1860"/>
    </location>
</feature>
<feature type="compositionally biased region" description="Polar residues" evidence="1">
    <location>
        <begin position="1216"/>
        <end position="1235"/>
    </location>
</feature>
<feature type="compositionally biased region" description="Polar residues" evidence="1">
    <location>
        <begin position="682"/>
        <end position="703"/>
    </location>
</feature>
<feature type="region of interest" description="Disordered" evidence="1">
    <location>
        <begin position="920"/>
        <end position="958"/>
    </location>
</feature>
<feature type="compositionally biased region" description="Polar residues" evidence="1">
    <location>
        <begin position="319"/>
        <end position="333"/>
    </location>
</feature>
<feature type="compositionally biased region" description="Low complexity" evidence="1">
    <location>
        <begin position="88"/>
        <end position="101"/>
    </location>
</feature>
<feature type="compositionally biased region" description="Polar residues" evidence="1">
    <location>
        <begin position="1521"/>
        <end position="1532"/>
    </location>
</feature>
<feature type="compositionally biased region" description="Polar residues" evidence="1">
    <location>
        <begin position="2241"/>
        <end position="2252"/>
    </location>
</feature>
<feature type="region of interest" description="Disordered" evidence="1">
    <location>
        <begin position="2042"/>
        <end position="2203"/>
    </location>
</feature>
<feature type="region of interest" description="Disordered" evidence="1">
    <location>
        <begin position="1716"/>
        <end position="1785"/>
    </location>
</feature>
<feature type="compositionally biased region" description="Basic and acidic residues" evidence="1">
    <location>
        <begin position="649"/>
        <end position="663"/>
    </location>
</feature>